<sequence length="144" mass="15645">MLMNRKQKGVTLIEILVSVVIFSVGLLGLAGMQLNSIRFNESASVRGHAVFLASEMADRMRARPDGVDLDKFSLEECAPKPPATSCEDPEVADLADWLENVRAQLPSGGGSVDIEGNRVTITVNWSEERLQDGASQTISIVTRM</sequence>
<dbReference type="AlphaFoldDB" id="A0A7V1BNN9"/>
<dbReference type="InterPro" id="IPR012902">
    <property type="entry name" value="N_methyl_site"/>
</dbReference>
<gene>
    <name evidence="2" type="primary">pilV</name>
    <name evidence="2" type="ORF">ENH64_09130</name>
</gene>
<keyword evidence="1" id="KW-0812">Transmembrane</keyword>
<dbReference type="Proteomes" id="UP000885703">
    <property type="component" value="Unassembled WGS sequence"/>
</dbReference>
<proteinExistence type="predicted"/>
<dbReference type="NCBIfam" id="TIGR02523">
    <property type="entry name" value="type_IV_pilV"/>
    <property type="match status" value="1"/>
</dbReference>
<reference evidence="2" key="1">
    <citation type="journal article" date="2020" name="mSystems">
        <title>Genome- and Community-Level Interaction Insights into Carbon Utilization and Element Cycling Functions of Hydrothermarchaeota in Hydrothermal Sediment.</title>
        <authorList>
            <person name="Zhou Z."/>
            <person name="Liu Y."/>
            <person name="Xu W."/>
            <person name="Pan J."/>
            <person name="Luo Z.H."/>
            <person name="Li M."/>
        </authorList>
    </citation>
    <scope>NUCLEOTIDE SEQUENCE [LARGE SCALE GENOMIC DNA]</scope>
    <source>
        <strain evidence="2">HyVt-324</strain>
    </source>
</reference>
<dbReference type="Pfam" id="PF07963">
    <property type="entry name" value="N_methyl"/>
    <property type="match status" value="1"/>
</dbReference>
<protein>
    <submittedName>
        <fullName evidence="2">Type IV pilus modification protein PilV</fullName>
    </submittedName>
</protein>
<keyword evidence="1" id="KW-0472">Membrane</keyword>
<dbReference type="NCBIfam" id="TIGR02532">
    <property type="entry name" value="IV_pilin_GFxxxE"/>
    <property type="match status" value="1"/>
</dbReference>
<dbReference type="EMBL" id="DRFO01000020">
    <property type="protein sequence ID" value="HDZ56621.1"/>
    <property type="molecule type" value="Genomic_DNA"/>
</dbReference>
<evidence type="ECO:0000256" key="1">
    <source>
        <dbReference type="SAM" id="Phobius"/>
    </source>
</evidence>
<accession>A0A7V1BNN9</accession>
<comment type="caution">
    <text evidence="2">The sequence shown here is derived from an EMBL/GenBank/DDBJ whole genome shotgun (WGS) entry which is preliminary data.</text>
</comment>
<dbReference type="InterPro" id="IPR013362">
    <property type="entry name" value="Pilus_4_PilV"/>
</dbReference>
<feature type="transmembrane region" description="Helical" evidence="1">
    <location>
        <begin position="12"/>
        <end position="32"/>
    </location>
</feature>
<keyword evidence="1" id="KW-1133">Transmembrane helix</keyword>
<name>A0A7V1BNN9_9GAMM</name>
<evidence type="ECO:0000313" key="2">
    <source>
        <dbReference type="EMBL" id="HDZ56621.1"/>
    </source>
</evidence>
<organism evidence="2">
    <name type="scientific">Halopseudomonas xinjiangensis</name>
    <dbReference type="NCBI Taxonomy" id="487184"/>
    <lineage>
        <taxon>Bacteria</taxon>
        <taxon>Pseudomonadati</taxon>
        <taxon>Pseudomonadota</taxon>
        <taxon>Gammaproteobacteria</taxon>
        <taxon>Pseudomonadales</taxon>
        <taxon>Pseudomonadaceae</taxon>
        <taxon>Halopseudomonas</taxon>
    </lineage>
</organism>